<feature type="compositionally biased region" description="Pro residues" evidence="8">
    <location>
        <begin position="340"/>
        <end position="384"/>
    </location>
</feature>
<evidence type="ECO:0000256" key="5">
    <source>
        <dbReference type="ARBA" id="ARBA00022777"/>
    </source>
</evidence>
<evidence type="ECO:0000256" key="6">
    <source>
        <dbReference type="ARBA" id="ARBA00022840"/>
    </source>
</evidence>
<dbReference type="SUPFAM" id="SSF56112">
    <property type="entry name" value="Protein kinase-like (PK-like)"/>
    <property type="match status" value="1"/>
</dbReference>
<dbReference type="PRINTS" id="PR01217">
    <property type="entry name" value="PRICHEXTENSN"/>
</dbReference>
<dbReference type="PROSITE" id="PS00108">
    <property type="entry name" value="PROTEIN_KINASE_ST"/>
    <property type="match status" value="1"/>
</dbReference>
<dbReference type="PROSITE" id="PS50011">
    <property type="entry name" value="PROTEIN_KINASE_DOM"/>
    <property type="match status" value="1"/>
</dbReference>
<feature type="compositionally biased region" description="Pro residues" evidence="8">
    <location>
        <begin position="305"/>
        <end position="322"/>
    </location>
</feature>
<dbReference type="STRING" id="1848.SAMN05443637_103184"/>
<evidence type="ECO:0000256" key="8">
    <source>
        <dbReference type="SAM" id="MobiDB-lite"/>
    </source>
</evidence>
<feature type="compositionally biased region" description="Low complexity" evidence="8">
    <location>
        <begin position="323"/>
        <end position="339"/>
    </location>
</feature>
<evidence type="ECO:0000256" key="2">
    <source>
        <dbReference type="ARBA" id="ARBA00022527"/>
    </source>
</evidence>
<sequence>MPEQQNSLAASWIGRVLAGHRIEALIGEGGMGMVFRATHLRLRRQVALKLLPARLAADDDFRRRFEREAAIAASLEHPNIVPIYDAGHVDGNLYLSMRYIDGEDLSAVLRRGGPLPVERVCALLGPVADALDAVHEAGLVHRDVKPGNILVAANARRGEQVYLCDFGIAKASAGDHDITSAGQYMGTAQYSSPEQIEGKWLDGRSDQYGLACLAYRCLTGEVPYPRTATHAVIFAHLTAEPPRVTALRPDLPPAVDAAVAKGAAKQPDHRFPTCTAFIEALRAAVIPPRPQPRPRPQPHPRPRPHPAPAPGHAPPAPRPAPGGQPRRVLPPTLPLTEPVAPVPAPAPAPEPVPAPPAAPTPGPTPAPTPDPVPDPAPAPGPSAVPTPLEVRAARGENDPSVTITWTPGGPEEFEYKISRRTPDGRWRVVGRTTHTAIVDGAVPPGAPIPEYEIVARLGDRFSEPVVSTAVEPVEDSEETGDSGFPPVRHLAVASADTLVFDWPDGITEAMVVVRGDRPPTSPDDPAATRWKITNMRYQLDGGLRIPASVPRPCHVAVASCQRDGGALVVAPAFDRTARAVLP</sequence>
<evidence type="ECO:0000256" key="1">
    <source>
        <dbReference type="ARBA" id="ARBA00012513"/>
    </source>
</evidence>
<dbReference type="GO" id="GO:0005524">
    <property type="term" value="F:ATP binding"/>
    <property type="evidence" value="ECO:0007669"/>
    <property type="project" value="UniProtKB-UniRule"/>
</dbReference>
<feature type="domain" description="Protein kinase" evidence="9">
    <location>
        <begin position="20"/>
        <end position="308"/>
    </location>
</feature>
<dbReference type="GO" id="GO:0004674">
    <property type="term" value="F:protein serine/threonine kinase activity"/>
    <property type="evidence" value="ECO:0007669"/>
    <property type="project" value="UniProtKB-KW"/>
</dbReference>
<dbReference type="InterPro" id="IPR008271">
    <property type="entry name" value="Ser/Thr_kinase_AS"/>
</dbReference>
<dbReference type="AlphaFoldDB" id="A0A1M6QA05"/>
<evidence type="ECO:0000313" key="10">
    <source>
        <dbReference type="EMBL" id="SHK16927.1"/>
    </source>
</evidence>
<dbReference type="Pfam" id="PF00069">
    <property type="entry name" value="Pkinase"/>
    <property type="match status" value="1"/>
</dbReference>
<evidence type="ECO:0000259" key="9">
    <source>
        <dbReference type="PROSITE" id="PS50011"/>
    </source>
</evidence>
<keyword evidence="11" id="KW-1185">Reference proteome</keyword>
<evidence type="ECO:0000256" key="4">
    <source>
        <dbReference type="ARBA" id="ARBA00022741"/>
    </source>
</evidence>
<feature type="binding site" evidence="7">
    <location>
        <position position="49"/>
    </location>
    <ligand>
        <name>ATP</name>
        <dbReference type="ChEBI" id="CHEBI:30616"/>
    </ligand>
</feature>
<evidence type="ECO:0000256" key="3">
    <source>
        <dbReference type="ARBA" id="ARBA00022679"/>
    </source>
</evidence>
<proteinExistence type="predicted"/>
<protein>
    <recommendedName>
        <fullName evidence="1">non-specific serine/threonine protein kinase</fullName>
        <ecNumber evidence="1">2.7.11.1</ecNumber>
    </recommendedName>
</protein>
<keyword evidence="5 10" id="KW-0418">Kinase</keyword>
<dbReference type="Gene3D" id="3.30.200.20">
    <property type="entry name" value="Phosphorylase Kinase, domain 1"/>
    <property type="match status" value="1"/>
</dbReference>
<evidence type="ECO:0000313" key="11">
    <source>
        <dbReference type="Proteomes" id="UP000184363"/>
    </source>
</evidence>
<keyword evidence="3" id="KW-0808">Transferase</keyword>
<dbReference type="Gene3D" id="1.10.510.10">
    <property type="entry name" value="Transferase(Phosphotransferase) domain 1"/>
    <property type="match status" value="1"/>
</dbReference>
<dbReference type="SMART" id="SM00220">
    <property type="entry name" value="S_TKc"/>
    <property type="match status" value="1"/>
</dbReference>
<dbReference type="PANTHER" id="PTHR43289:SF6">
    <property type="entry name" value="SERINE_THREONINE-PROTEIN KINASE NEKL-3"/>
    <property type="match status" value="1"/>
</dbReference>
<dbReference type="InterPro" id="IPR058694">
    <property type="entry name" value="Fn3_SaeA_4th"/>
</dbReference>
<dbReference type="InterPro" id="IPR000719">
    <property type="entry name" value="Prot_kinase_dom"/>
</dbReference>
<dbReference type="CDD" id="cd14014">
    <property type="entry name" value="STKc_PknB_like"/>
    <property type="match status" value="1"/>
</dbReference>
<keyword evidence="6 7" id="KW-0067">ATP-binding</keyword>
<dbReference type="Pfam" id="PF25835">
    <property type="entry name" value="Fn3_SaeA_5th"/>
    <property type="match status" value="1"/>
</dbReference>
<name>A0A1M6QA05_PSETH</name>
<dbReference type="InterPro" id="IPR003961">
    <property type="entry name" value="FN3_dom"/>
</dbReference>
<organism evidence="10 11">
    <name type="scientific">Pseudonocardia thermophila</name>
    <dbReference type="NCBI Taxonomy" id="1848"/>
    <lineage>
        <taxon>Bacteria</taxon>
        <taxon>Bacillati</taxon>
        <taxon>Actinomycetota</taxon>
        <taxon>Actinomycetes</taxon>
        <taxon>Pseudonocardiales</taxon>
        <taxon>Pseudonocardiaceae</taxon>
        <taxon>Pseudonocardia</taxon>
    </lineage>
</organism>
<dbReference type="PANTHER" id="PTHR43289">
    <property type="entry name" value="MITOGEN-ACTIVATED PROTEIN KINASE KINASE KINASE 20-RELATED"/>
    <property type="match status" value="1"/>
</dbReference>
<dbReference type="PROSITE" id="PS00107">
    <property type="entry name" value="PROTEIN_KINASE_ATP"/>
    <property type="match status" value="1"/>
</dbReference>
<reference evidence="10 11" key="1">
    <citation type="submission" date="2016-11" db="EMBL/GenBank/DDBJ databases">
        <authorList>
            <person name="Jaros S."/>
            <person name="Januszkiewicz K."/>
            <person name="Wedrychowicz H."/>
        </authorList>
    </citation>
    <scope>NUCLEOTIDE SEQUENCE [LARGE SCALE GENOMIC DNA]</scope>
    <source>
        <strain evidence="10 11">DSM 43832</strain>
    </source>
</reference>
<dbReference type="RefSeq" id="WP_073455720.1">
    <property type="nucleotide sequence ID" value="NZ_FRAP01000003.1"/>
</dbReference>
<evidence type="ECO:0000256" key="7">
    <source>
        <dbReference type="PROSITE-ProRule" id="PRU10141"/>
    </source>
</evidence>
<dbReference type="InterPro" id="IPR011009">
    <property type="entry name" value="Kinase-like_dom_sf"/>
</dbReference>
<keyword evidence="2 10" id="KW-0723">Serine/threonine-protein kinase</keyword>
<dbReference type="EC" id="2.7.11.1" evidence="1"/>
<dbReference type="Proteomes" id="UP000184363">
    <property type="component" value="Unassembled WGS sequence"/>
</dbReference>
<gene>
    <name evidence="10" type="ORF">SAMN05443637_103184</name>
</gene>
<dbReference type="CDD" id="cd00063">
    <property type="entry name" value="FN3"/>
    <property type="match status" value="1"/>
</dbReference>
<accession>A0A1M6QA05</accession>
<dbReference type="EMBL" id="FRAP01000003">
    <property type="protein sequence ID" value="SHK16927.1"/>
    <property type="molecule type" value="Genomic_DNA"/>
</dbReference>
<keyword evidence="4 7" id="KW-0547">Nucleotide-binding</keyword>
<feature type="region of interest" description="Disordered" evidence="8">
    <location>
        <begin position="284"/>
        <end position="386"/>
    </location>
</feature>
<dbReference type="InterPro" id="IPR017441">
    <property type="entry name" value="Protein_kinase_ATP_BS"/>
</dbReference>